<sequence length="654" mass="74749">MENVAFSEATAIDQASHGKKRCRSDMNSQGTYRDYTLKGTARHSELSWLKEALRAERETLCKLRLELEEERGASMTAADEAMAMINRLQEEKSAVLVESRRYKLAAEERESHNQEAIDILKEALLTKEDDLLALQELLGAYREALMTLGTEQGDHLDNTGYKENLLLLEGPNATTSWIQSGNHATYNENEARAGIQTTSDLHEESECQAYPLYNSAYKYYEQRGYEDCIEGDIFAGTISGKQGDAGFKDMFCERWTPQTTIGFGEELENSKHPQEQTLDEMSDSIFARVQRLEERFEHLKQKQALEYQWVNDAFQSNTVNSDELTLKKRAETDWETSLMSSSKRCVNDVELERLALEGQVYTVNRELDVSKYQNFRIDGRNSAQEPCCSVHHGKASLGCEGVQNNLNAQRAHYKQSAPFSDMVYDDNEAVHDVYEVQSEVKKSPEDSPKDQCLGDNTKQLMPKAGSMNGFIQGDMQRRDRRLMESGLAAPRDHMEAESCTSLLSKLSVNESAAKFKDVHLIVADEDVRQLKSRLEALEDERFYLRQAIDSLKKENKELKVLQELAQQLRELNTDARNEDTREEGKSPFFSFFKGVLSFTGFKRLSMEGARYFLNPYSFFMRQRQDGLRNILYKDDGSPGSVFVTRERKIKMNST</sequence>
<feature type="coiled-coil region" evidence="5">
    <location>
        <begin position="50"/>
        <end position="98"/>
    </location>
</feature>
<protein>
    <recommendedName>
        <fullName evidence="6">GTD-binding domain-containing protein</fullName>
    </recommendedName>
</protein>
<accession>A0A8T2TYM0</accession>
<dbReference type="EMBL" id="CM035415">
    <property type="protein sequence ID" value="KAH7426463.1"/>
    <property type="molecule type" value="Genomic_DNA"/>
</dbReference>
<dbReference type="EMBL" id="CM035415">
    <property type="protein sequence ID" value="KAH7426464.1"/>
    <property type="molecule type" value="Genomic_DNA"/>
</dbReference>
<gene>
    <name evidence="7" type="ORF">KP509_10G002600</name>
</gene>
<dbReference type="EMBL" id="CM035415">
    <property type="protein sequence ID" value="KAH7426466.1"/>
    <property type="molecule type" value="Genomic_DNA"/>
</dbReference>
<evidence type="ECO:0000256" key="3">
    <source>
        <dbReference type="ARBA" id="ARBA00022989"/>
    </source>
</evidence>
<dbReference type="PANTHER" id="PTHR31448">
    <property type="entry name" value="MYOSIN-BINDING PROTEIN 2"/>
    <property type="match status" value="1"/>
</dbReference>
<dbReference type="GO" id="GO:0016020">
    <property type="term" value="C:membrane"/>
    <property type="evidence" value="ECO:0007669"/>
    <property type="project" value="UniProtKB-SubCell"/>
</dbReference>
<dbReference type="EMBL" id="CM035415">
    <property type="protein sequence ID" value="KAH7426465.1"/>
    <property type="molecule type" value="Genomic_DNA"/>
</dbReference>
<evidence type="ECO:0000313" key="7">
    <source>
        <dbReference type="EMBL" id="KAH7426464.1"/>
    </source>
</evidence>
<proteinExistence type="predicted"/>
<keyword evidence="4" id="KW-0472">Membrane</keyword>
<dbReference type="EMBL" id="CM035415">
    <property type="protein sequence ID" value="KAH7426462.1"/>
    <property type="molecule type" value="Genomic_DNA"/>
</dbReference>
<dbReference type="EMBL" id="CM035415">
    <property type="protein sequence ID" value="KAH7426461.1"/>
    <property type="molecule type" value="Genomic_DNA"/>
</dbReference>
<dbReference type="Proteomes" id="UP000825935">
    <property type="component" value="Chromosome 10"/>
</dbReference>
<dbReference type="Pfam" id="PF04576">
    <property type="entry name" value="Zein-binding"/>
    <property type="match status" value="1"/>
</dbReference>
<evidence type="ECO:0000256" key="4">
    <source>
        <dbReference type="ARBA" id="ARBA00023136"/>
    </source>
</evidence>
<comment type="caution">
    <text evidence="7">The sequence shown here is derived from an EMBL/GenBank/DDBJ whole genome shotgun (WGS) entry which is preliminary data.</text>
</comment>
<feature type="coiled-coil region" evidence="5">
    <location>
        <begin position="520"/>
        <end position="581"/>
    </location>
</feature>
<name>A0A8T2TYM0_CERRI</name>
<evidence type="ECO:0000256" key="5">
    <source>
        <dbReference type="SAM" id="Coils"/>
    </source>
</evidence>
<dbReference type="OrthoDB" id="1933744at2759"/>
<dbReference type="PROSITE" id="PS51775">
    <property type="entry name" value="GTD_BINDING"/>
    <property type="match status" value="1"/>
</dbReference>
<comment type="subcellular location">
    <subcellularLocation>
        <location evidence="1">Membrane</location>
        <topology evidence="1">Single-pass membrane protein</topology>
    </subcellularLocation>
</comment>
<keyword evidence="5" id="KW-0175">Coiled coil</keyword>
<dbReference type="InterPro" id="IPR007656">
    <property type="entry name" value="GTD-bd"/>
</dbReference>
<evidence type="ECO:0000256" key="2">
    <source>
        <dbReference type="ARBA" id="ARBA00022692"/>
    </source>
</evidence>
<dbReference type="AlphaFoldDB" id="A0A8T2TYM0"/>
<keyword evidence="3" id="KW-1133">Transmembrane helix</keyword>
<dbReference type="OMA" id="ETIMERQ"/>
<dbReference type="PANTHER" id="PTHR31448:SF3">
    <property type="entry name" value="MYOSIN-BINDING PROTEIN 2"/>
    <property type="match status" value="1"/>
</dbReference>
<reference evidence="7" key="1">
    <citation type="submission" date="2021-08" db="EMBL/GenBank/DDBJ databases">
        <title>WGS assembly of Ceratopteris richardii.</title>
        <authorList>
            <person name="Marchant D.B."/>
            <person name="Chen G."/>
            <person name="Jenkins J."/>
            <person name="Shu S."/>
            <person name="Leebens-Mack J."/>
            <person name="Grimwood J."/>
            <person name="Schmutz J."/>
            <person name="Soltis P."/>
            <person name="Soltis D."/>
            <person name="Chen Z.-H."/>
        </authorList>
    </citation>
    <scope>NUCLEOTIDE SEQUENCE</scope>
    <source>
        <strain evidence="7">Whitten #5841</strain>
        <tissue evidence="7">Leaf</tissue>
    </source>
</reference>
<feature type="domain" description="GTD-binding" evidence="6">
    <location>
        <begin position="44"/>
        <end position="142"/>
    </location>
</feature>
<keyword evidence="2" id="KW-0812">Transmembrane</keyword>
<evidence type="ECO:0000259" key="6">
    <source>
        <dbReference type="PROSITE" id="PS51775"/>
    </source>
</evidence>
<evidence type="ECO:0000313" key="8">
    <source>
        <dbReference type="Proteomes" id="UP000825935"/>
    </source>
</evidence>
<keyword evidence="8" id="KW-1185">Reference proteome</keyword>
<dbReference type="InterPro" id="IPR039306">
    <property type="entry name" value="MYOB"/>
</dbReference>
<dbReference type="GO" id="GO:0080115">
    <property type="term" value="F:myosin XI tail binding"/>
    <property type="evidence" value="ECO:0007669"/>
    <property type="project" value="UniProtKB-ARBA"/>
</dbReference>
<organism evidence="7 8">
    <name type="scientific">Ceratopteris richardii</name>
    <name type="common">Triangle waterfern</name>
    <dbReference type="NCBI Taxonomy" id="49495"/>
    <lineage>
        <taxon>Eukaryota</taxon>
        <taxon>Viridiplantae</taxon>
        <taxon>Streptophyta</taxon>
        <taxon>Embryophyta</taxon>
        <taxon>Tracheophyta</taxon>
        <taxon>Polypodiopsida</taxon>
        <taxon>Polypodiidae</taxon>
        <taxon>Polypodiales</taxon>
        <taxon>Pteridineae</taxon>
        <taxon>Pteridaceae</taxon>
        <taxon>Parkerioideae</taxon>
        <taxon>Ceratopteris</taxon>
    </lineage>
</organism>
<evidence type="ECO:0000256" key="1">
    <source>
        <dbReference type="ARBA" id="ARBA00004167"/>
    </source>
</evidence>
<dbReference type="EMBL" id="CM035415">
    <property type="protein sequence ID" value="KAH7426460.1"/>
    <property type="molecule type" value="Genomic_DNA"/>
</dbReference>